<evidence type="ECO:0000313" key="11">
    <source>
        <dbReference type="Proteomes" id="UP000006859"/>
    </source>
</evidence>
<dbReference type="Pfam" id="PF00528">
    <property type="entry name" value="BPD_transp_1"/>
    <property type="match status" value="1"/>
</dbReference>
<dbReference type="PROSITE" id="PS50928">
    <property type="entry name" value="ABC_TM1"/>
    <property type="match status" value="1"/>
</dbReference>
<dbReference type="SUPFAM" id="SSF161098">
    <property type="entry name" value="MetI-like"/>
    <property type="match status" value="2"/>
</dbReference>
<dbReference type="STRING" id="198628.Dda3937_04384"/>
<dbReference type="InterPro" id="IPR035906">
    <property type="entry name" value="MetI-like_sf"/>
</dbReference>
<feature type="transmembrane region" description="Helical" evidence="8">
    <location>
        <begin position="148"/>
        <end position="174"/>
    </location>
</feature>
<dbReference type="EMBL" id="CP002038">
    <property type="protein sequence ID" value="ADM99630.1"/>
    <property type="molecule type" value="Genomic_DNA"/>
</dbReference>
<keyword evidence="5 8" id="KW-0812">Transmembrane</keyword>
<feature type="transmembrane region" description="Helical" evidence="8">
    <location>
        <begin position="96"/>
        <end position="116"/>
    </location>
</feature>
<keyword evidence="2 8" id="KW-0813">Transport</keyword>
<feature type="domain" description="ABC transmembrane type-1" evidence="9">
    <location>
        <begin position="61"/>
        <end position="270"/>
    </location>
</feature>
<feature type="transmembrane region" description="Helical" evidence="8">
    <location>
        <begin position="299"/>
        <end position="326"/>
    </location>
</feature>
<protein>
    <submittedName>
        <fullName evidence="10">Ferric iron ABC transporter, permease protein</fullName>
    </submittedName>
</protein>
<evidence type="ECO:0000313" key="10">
    <source>
        <dbReference type="EMBL" id="ADM99630.1"/>
    </source>
</evidence>
<accession>E0SBM6</accession>
<sequence>MILIVQFKFISRSLMTSGIWRISSVLLAGMLLFPLVTMVGMALSAPGDAVSALWHALPVYGINSLMLVVGCVLFSLLFALPLAWLMSRYRFAGQVWLHRALLLPLAMPGYLLAAVYGDALGYEGPVKQTLYALSFDTDIVPQTFWQQALMVVCASLCLALVLFPYVYLLVRTALMSQPVSLQQAARLMNQTRAQVFWRVVFPMARPAIALGMVLMASEALGDYGISAYFSLQTITTAGLDLWRDKAQHGTAALLMSLLLPLVFLIWFQARRSRARQLRYQKNSGVYPQNVPVLRGWPRFLVMLFGGALVVIAFVVPVGRLVGWAILSEAPIWSLPFLLAFTSSFMAAACATLLVIGLAVVCTFDFRAIGNPAYRNPLRWLNLNRLLPSTALGMGLLVPFLGLDAWHATAGGVVDDPWAGSVLVLILAYCMRFSGLLIDRLQIRMSRLSGAMNHVSQSLGYTPALQVLWVYLPQLRHCLIVGVLLVFTESLRELNASLLLQPFEVETMATYVFRFMMDERLPLVATPALMLVGVGMIPLFGITRLMRMEG</sequence>
<feature type="transmembrane region" description="Helical" evidence="8">
    <location>
        <begin position="60"/>
        <end position="84"/>
    </location>
</feature>
<dbReference type="eggNOG" id="COG1178">
    <property type="taxonomic scope" value="Bacteria"/>
</dbReference>
<evidence type="ECO:0000256" key="1">
    <source>
        <dbReference type="ARBA" id="ARBA00004429"/>
    </source>
</evidence>
<feature type="transmembrane region" description="Helical" evidence="8">
    <location>
        <begin position="195"/>
        <end position="216"/>
    </location>
</feature>
<evidence type="ECO:0000259" key="9">
    <source>
        <dbReference type="PROSITE" id="PS50928"/>
    </source>
</evidence>
<evidence type="ECO:0000256" key="2">
    <source>
        <dbReference type="ARBA" id="ARBA00022448"/>
    </source>
</evidence>
<dbReference type="KEGG" id="ddd:Dda3937_04384"/>
<dbReference type="GO" id="GO:0055085">
    <property type="term" value="P:transmembrane transport"/>
    <property type="evidence" value="ECO:0007669"/>
    <property type="project" value="InterPro"/>
</dbReference>
<dbReference type="Gene3D" id="1.10.3720.10">
    <property type="entry name" value="MetI-like"/>
    <property type="match status" value="2"/>
</dbReference>
<feature type="transmembrane region" description="Helical" evidence="8">
    <location>
        <begin position="385"/>
        <end position="405"/>
    </location>
</feature>
<reference evidence="10 11" key="1">
    <citation type="journal article" date="2011" name="J. Bacteriol.">
        <title>Genome sequence of the plant-pathogenic bacterium Dickeya dadantii 3937.</title>
        <authorList>
            <person name="Glasner J.D."/>
            <person name="Yang C.H."/>
            <person name="Reverchon S."/>
            <person name="Hugouvieux-Cotte-Pattat N."/>
            <person name="Condemine G."/>
            <person name="Bohin J.P."/>
            <person name="Van Gijsegem F."/>
            <person name="Yang S."/>
            <person name="Franza T."/>
            <person name="Expert D."/>
            <person name="Plunkett G. III"/>
            <person name="San Francisco M.J."/>
            <person name="Charkowski A.O."/>
            <person name="Py B."/>
            <person name="Bell K."/>
            <person name="Rauscher L."/>
            <person name="Rodriguez-Palenzuela P."/>
            <person name="Toussaint A."/>
            <person name="Holeva M.C."/>
            <person name="He S.Y."/>
            <person name="Douet V."/>
            <person name="Boccara M."/>
            <person name="Blanco C."/>
            <person name="Toth I."/>
            <person name="Anderson B.D."/>
            <person name="Biehl B.S."/>
            <person name="Mau B."/>
            <person name="Flynn S.M."/>
            <person name="Barras F."/>
            <person name="Lindeberg M."/>
            <person name="Birch P.R."/>
            <person name="Tsuyumu S."/>
            <person name="Shi X."/>
            <person name="Hibbing M."/>
            <person name="Yap M.N."/>
            <person name="Carpentier M."/>
            <person name="Dassa E."/>
            <person name="Umehara M."/>
            <person name="Kim J.F."/>
            <person name="Rusch M."/>
            <person name="Soni P."/>
            <person name="Mayhew G.F."/>
            <person name="Fouts D.E."/>
            <person name="Gill S.R."/>
            <person name="Blattner F.R."/>
            <person name="Keen N.T."/>
            <person name="Perna N.T."/>
        </authorList>
    </citation>
    <scope>NUCLEOTIDE SEQUENCE [LARGE SCALE GENOMIC DNA]</scope>
    <source>
        <strain evidence="10 11">3937</strain>
    </source>
</reference>
<dbReference type="CDD" id="cd06261">
    <property type="entry name" value="TM_PBP2"/>
    <property type="match status" value="1"/>
</dbReference>
<keyword evidence="11" id="KW-1185">Reference proteome</keyword>
<dbReference type="InterPro" id="IPR000515">
    <property type="entry name" value="MetI-like"/>
</dbReference>
<proteinExistence type="inferred from homology"/>
<feature type="transmembrane region" description="Helical" evidence="8">
    <location>
        <begin position="249"/>
        <end position="269"/>
    </location>
</feature>
<keyword evidence="7 8" id="KW-0472">Membrane</keyword>
<evidence type="ECO:0000256" key="6">
    <source>
        <dbReference type="ARBA" id="ARBA00022989"/>
    </source>
</evidence>
<comment type="subcellular location">
    <subcellularLocation>
        <location evidence="1">Cell inner membrane</location>
        <topology evidence="1">Multi-pass membrane protein</topology>
    </subcellularLocation>
    <subcellularLocation>
        <location evidence="8">Cell membrane</location>
        <topology evidence="8">Multi-pass membrane protein</topology>
    </subcellularLocation>
</comment>
<dbReference type="PANTHER" id="PTHR43357">
    <property type="entry name" value="INNER MEMBRANE ABC TRANSPORTER PERMEASE PROTEIN YDCV"/>
    <property type="match status" value="1"/>
</dbReference>
<evidence type="ECO:0000256" key="4">
    <source>
        <dbReference type="ARBA" id="ARBA00022519"/>
    </source>
</evidence>
<dbReference type="GO" id="GO:0005886">
    <property type="term" value="C:plasma membrane"/>
    <property type="evidence" value="ECO:0007669"/>
    <property type="project" value="UniProtKB-SubCell"/>
</dbReference>
<name>E0SBM6_DICD3</name>
<evidence type="ECO:0000256" key="7">
    <source>
        <dbReference type="ARBA" id="ARBA00023136"/>
    </source>
</evidence>
<keyword evidence="4" id="KW-0997">Cell inner membrane</keyword>
<feature type="transmembrane region" description="Helical" evidence="8">
    <location>
        <begin position="520"/>
        <end position="541"/>
    </location>
</feature>
<evidence type="ECO:0000256" key="8">
    <source>
        <dbReference type="RuleBase" id="RU363032"/>
    </source>
</evidence>
<evidence type="ECO:0000256" key="3">
    <source>
        <dbReference type="ARBA" id="ARBA00022475"/>
    </source>
</evidence>
<comment type="similarity">
    <text evidence="8">Belongs to the binding-protein-dependent transport system permease family.</text>
</comment>
<feature type="transmembrane region" description="Helical" evidence="8">
    <location>
        <begin position="417"/>
        <end position="437"/>
    </location>
</feature>
<keyword evidence="6 8" id="KW-1133">Transmembrane helix</keyword>
<dbReference type="PANTHER" id="PTHR43357:SF3">
    <property type="entry name" value="FE(3+)-TRANSPORT SYSTEM PERMEASE PROTEIN FBPB 2"/>
    <property type="match status" value="1"/>
</dbReference>
<organism evidence="10 11">
    <name type="scientific">Dickeya dadantii (strain 3937)</name>
    <name type="common">Erwinia chrysanthemi (strain 3937)</name>
    <dbReference type="NCBI Taxonomy" id="198628"/>
    <lineage>
        <taxon>Bacteria</taxon>
        <taxon>Pseudomonadati</taxon>
        <taxon>Pseudomonadota</taxon>
        <taxon>Gammaproteobacteria</taxon>
        <taxon>Enterobacterales</taxon>
        <taxon>Pectobacteriaceae</taxon>
        <taxon>Dickeya</taxon>
    </lineage>
</organism>
<keyword evidence="3" id="KW-1003">Cell membrane</keyword>
<gene>
    <name evidence="10" type="ordered locus">Dda3937_04384</name>
</gene>
<dbReference type="AlphaFoldDB" id="E0SBM6"/>
<dbReference type="Proteomes" id="UP000006859">
    <property type="component" value="Chromosome"/>
</dbReference>
<dbReference type="HOGENOM" id="CLU_021838_0_2_6"/>
<feature type="transmembrane region" description="Helical" evidence="8">
    <location>
        <begin position="332"/>
        <end position="365"/>
    </location>
</feature>
<evidence type="ECO:0000256" key="5">
    <source>
        <dbReference type="ARBA" id="ARBA00022692"/>
    </source>
</evidence>